<evidence type="ECO:0000313" key="2">
    <source>
        <dbReference type="Proteomes" id="UP000304953"/>
    </source>
</evidence>
<dbReference type="Proteomes" id="UP000304953">
    <property type="component" value="Unassembled WGS sequence"/>
</dbReference>
<accession>A0AC61S1H3</accession>
<gene>
    <name evidence="1" type="ORF">E5329_00140</name>
</gene>
<protein>
    <submittedName>
        <fullName evidence="1">Uncharacterized protein</fullName>
    </submittedName>
</protein>
<proteinExistence type="predicted"/>
<evidence type="ECO:0000313" key="1">
    <source>
        <dbReference type="EMBL" id="TGY98233.1"/>
    </source>
</evidence>
<reference evidence="1" key="1">
    <citation type="submission" date="2019-04" db="EMBL/GenBank/DDBJ databases">
        <title>Microbes associate with the intestines of laboratory mice.</title>
        <authorList>
            <person name="Navarre W."/>
            <person name="Wong E."/>
            <person name="Huang K."/>
            <person name="Tropini C."/>
            <person name="Ng K."/>
            <person name="Yu B."/>
        </authorList>
    </citation>
    <scope>NUCLEOTIDE SEQUENCE</scope>
    <source>
        <strain evidence="1">NM01_1-7b</strain>
    </source>
</reference>
<dbReference type="EMBL" id="SRYA01000001">
    <property type="protein sequence ID" value="TGY98233.1"/>
    <property type="molecule type" value="Genomic_DNA"/>
</dbReference>
<keyword evidence="2" id="KW-1185">Reference proteome</keyword>
<sequence length="241" mass="26967">MKKVLDFIIVIVSLVAATFVFSGFNMEGILLKMNQPESIGSQEIEANPGIAYMGYPAGEGIPEVKSQSEWEEVLNDVDYVKVVPKSIQKTNVYSLADWADPFRRRRNGAVGRQKPTVKQSPIDVSLDYVPYYILELEDGSKILAQVSQNTAKALKKGETDAIPIGRKHGFSQGAKNMLADICQENQVSTEYIWYAIDNEWQEKHSFEILIGKAVVAVVFFFVLAVILELLADKIFGKRKES</sequence>
<comment type="caution">
    <text evidence="1">The sequence shown here is derived from an EMBL/GenBank/DDBJ whole genome shotgun (WGS) entry which is preliminary data.</text>
</comment>
<organism evidence="1 2">
    <name type="scientific">Petralouisia muris</name>
    <dbReference type="NCBI Taxonomy" id="3032872"/>
    <lineage>
        <taxon>Bacteria</taxon>
        <taxon>Bacillati</taxon>
        <taxon>Bacillota</taxon>
        <taxon>Clostridia</taxon>
        <taxon>Lachnospirales</taxon>
        <taxon>Lachnospiraceae</taxon>
        <taxon>Petralouisia</taxon>
    </lineage>
</organism>
<name>A0AC61S1H3_9FIRM</name>